<dbReference type="AlphaFoldDB" id="A0A1E3R628"/>
<gene>
    <name evidence="2" type="ORF">BHQ17_25480</name>
</gene>
<evidence type="ECO:0000313" key="2">
    <source>
        <dbReference type="EMBL" id="ODQ84877.1"/>
    </source>
</evidence>
<organism evidence="2 3">
    <name type="scientific">Mycolicibacterium holsaticum</name>
    <dbReference type="NCBI Taxonomy" id="152142"/>
    <lineage>
        <taxon>Bacteria</taxon>
        <taxon>Bacillati</taxon>
        <taxon>Actinomycetota</taxon>
        <taxon>Actinomycetes</taxon>
        <taxon>Mycobacteriales</taxon>
        <taxon>Mycobacteriaceae</taxon>
        <taxon>Mycolicibacterium</taxon>
    </lineage>
</organism>
<accession>A0A1E3R628</accession>
<reference evidence="3" key="1">
    <citation type="submission" date="2016-09" db="EMBL/GenBank/DDBJ databases">
        <authorList>
            <person name="Greninger A.L."/>
            <person name="Jerome K.R."/>
            <person name="Mcnair B."/>
            <person name="Wallis C."/>
            <person name="Fang F."/>
        </authorList>
    </citation>
    <scope>NUCLEOTIDE SEQUENCE [LARGE SCALE GENOMIC DNA]</scope>
    <source>
        <strain evidence="3">M7</strain>
    </source>
</reference>
<proteinExistence type="predicted"/>
<keyword evidence="3" id="KW-1185">Reference proteome</keyword>
<dbReference type="Pfam" id="PF02470">
    <property type="entry name" value="MlaD"/>
    <property type="match status" value="1"/>
</dbReference>
<evidence type="ECO:0000313" key="3">
    <source>
        <dbReference type="Proteomes" id="UP000094243"/>
    </source>
</evidence>
<comment type="caution">
    <text evidence="2">The sequence shown here is derived from an EMBL/GenBank/DDBJ whole genome shotgun (WGS) entry which is preliminary data.</text>
</comment>
<dbReference type="Proteomes" id="UP000094243">
    <property type="component" value="Unassembled WGS sequence"/>
</dbReference>
<sequence>MLLHKASAEKESRIATAIGLAVTVVVALVAAVVSANPFAAETDHSLSVVIESPYAGQGVDAGTDVLMHGVKVGQVTGISSLPAGGVRISAELDRGPTTGLTDAVGFDFRPANYFGVTGINLRQSAGGTPLADGAVIRTEPSGNFTLQALLSRLGDVSYGTLTPQLIDVIERGTTYVDGLDPLLETMLVVANSFATVQTVSTARLLSNATGLSVAFPGFVHAAVSVGDKFLHAGLDGVSEEYFRHTHVPSIDFTATGLFGAAGKLVTSHSTELAPLTNMIKILTDIGPGLVPSVAIADTAREYRTRLERLFAGPPDRRAVNVRVILDDFPAIAAPMQAIGALPPATAALPGEGGEPR</sequence>
<dbReference type="EMBL" id="MIGZ01000227">
    <property type="protein sequence ID" value="ODQ84877.1"/>
    <property type="molecule type" value="Genomic_DNA"/>
</dbReference>
<name>A0A1E3R628_9MYCO</name>
<feature type="domain" description="Mce/MlaD" evidence="1">
    <location>
        <begin position="47"/>
        <end position="122"/>
    </location>
</feature>
<protein>
    <submittedName>
        <fullName evidence="2">Mammalian cell entry related domain protein</fullName>
    </submittedName>
</protein>
<dbReference type="InterPro" id="IPR003399">
    <property type="entry name" value="Mce/MlaD"/>
</dbReference>
<dbReference type="OrthoDB" id="4367361at2"/>
<evidence type="ECO:0000259" key="1">
    <source>
        <dbReference type="Pfam" id="PF02470"/>
    </source>
</evidence>
<dbReference type="RefSeq" id="WP_069407820.1">
    <property type="nucleotide sequence ID" value="NZ_MIGZ01000227.1"/>
</dbReference>